<dbReference type="AlphaFoldDB" id="A0A1G2SZ95"/>
<evidence type="ECO:0000313" key="3">
    <source>
        <dbReference type="EMBL" id="OHA90314.1"/>
    </source>
</evidence>
<evidence type="ECO:0000313" key="4">
    <source>
        <dbReference type="Proteomes" id="UP000178107"/>
    </source>
</evidence>
<reference evidence="3 4" key="1">
    <citation type="journal article" date="2016" name="Nat. Commun.">
        <title>Thousands of microbial genomes shed light on interconnected biogeochemical processes in an aquifer system.</title>
        <authorList>
            <person name="Anantharaman K."/>
            <person name="Brown C.T."/>
            <person name="Hug L.A."/>
            <person name="Sharon I."/>
            <person name="Castelle C.J."/>
            <person name="Probst A.J."/>
            <person name="Thomas B.C."/>
            <person name="Singh A."/>
            <person name="Wilkins M.J."/>
            <person name="Karaoz U."/>
            <person name="Brodie E.L."/>
            <person name="Williams K.H."/>
            <person name="Hubbard S.S."/>
            <person name="Banfield J.F."/>
        </authorList>
    </citation>
    <scope>NUCLEOTIDE SEQUENCE [LARGE SCALE GENOMIC DNA]</scope>
</reference>
<name>A0A1G2SZ95_9BACT</name>
<proteinExistence type="predicted"/>
<dbReference type="EMBL" id="MHVH01000005">
    <property type="protein sequence ID" value="OHA90314.1"/>
    <property type="molecule type" value="Genomic_DNA"/>
</dbReference>
<dbReference type="Pfam" id="PF00834">
    <property type="entry name" value="Ribul_P_3_epim"/>
    <property type="match status" value="1"/>
</dbReference>
<dbReference type="InterPro" id="IPR000056">
    <property type="entry name" value="Ribul_P_3_epim-like"/>
</dbReference>
<keyword evidence="2" id="KW-0413">Isomerase</keyword>
<dbReference type="GO" id="GO:0005975">
    <property type="term" value="P:carbohydrate metabolic process"/>
    <property type="evidence" value="ECO:0007669"/>
    <property type="project" value="InterPro"/>
</dbReference>
<accession>A0A1G2SZ95</accession>
<evidence type="ECO:0008006" key="5">
    <source>
        <dbReference type="Google" id="ProtNLM"/>
    </source>
</evidence>
<dbReference type="Proteomes" id="UP000178107">
    <property type="component" value="Unassembled WGS sequence"/>
</dbReference>
<dbReference type="InterPro" id="IPR013785">
    <property type="entry name" value="Aldolase_TIM"/>
</dbReference>
<keyword evidence="1" id="KW-0479">Metal-binding</keyword>
<comment type="caution">
    <text evidence="3">The sequence shown here is derived from an EMBL/GenBank/DDBJ whole genome shotgun (WGS) entry which is preliminary data.</text>
</comment>
<dbReference type="PANTHER" id="PTHR11749">
    <property type="entry name" value="RIBULOSE-5-PHOSPHATE-3-EPIMERASE"/>
    <property type="match status" value="1"/>
</dbReference>
<protein>
    <recommendedName>
        <fullName evidence="5">Ribulose-phosphate 3-epimerase</fullName>
    </recommendedName>
</protein>
<gene>
    <name evidence="3" type="ORF">A2838_01800</name>
</gene>
<dbReference type="SUPFAM" id="SSF51366">
    <property type="entry name" value="Ribulose-phoshate binding barrel"/>
    <property type="match status" value="1"/>
</dbReference>
<dbReference type="GO" id="GO:0046872">
    <property type="term" value="F:metal ion binding"/>
    <property type="evidence" value="ECO:0007669"/>
    <property type="project" value="UniProtKB-KW"/>
</dbReference>
<dbReference type="GO" id="GO:0016857">
    <property type="term" value="F:racemase and epimerase activity, acting on carbohydrates and derivatives"/>
    <property type="evidence" value="ECO:0007669"/>
    <property type="project" value="InterPro"/>
</dbReference>
<dbReference type="InterPro" id="IPR011060">
    <property type="entry name" value="RibuloseP-bd_barrel"/>
</dbReference>
<organism evidence="3 4">
    <name type="scientific">Candidatus Zambryskibacteria bacterium RIFCSPHIGHO2_01_FULL_46_25</name>
    <dbReference type="NCBI Taxonomy" id="1802738"/>
    <lineage>
        <taxon>Bacteria</taxon>
        <taxon>Candidatus Zambryskiibacteriota</taxon>
    </lineage>
</organism>
<dbReference type="Gene3D" id="3.20.20.70">
    <property type="entry name" value="Aldolase class I"/>
    <property type="match status" value="1"/>
</dbReference>
<sequence>MHEIIPAILPHSVEELEKSLAELPGSITFFHMDVLEEDIWTDKNTRDFEVHLMVEDPDSIIERWIKRGAKRVSIHKPSAALVQYRDRAEIGYAVEIDRPLEEFMPFFDFVDFIHLMSIDDIGKQGEPLDDKIFGRVKLLQEKFPDKPISVDGGVNLNNYQKLLDAGTDRLVVGSHFKEIWNSLTKE</sequence>
<evidence type="ECO:0000256" key="2">
    <source>
        <dbReference type="ARBA" id="ARBA00023235"/>
    </source>
</evidence>
<evidence type="ECO:0000256" key="1">
    <source>
        <dbReference type="ARBA" id="ARBA00022723"/>
    </source>
</evidence>